<dbReference type="PANTHER" id="PTHR11059">
    <property type="entry name" value="DNA REPAIR PROTEIN RECN"/>
    <property type="match status" value="1"/>
</dbReference>
<evidence type="ECO:0000256" key="1">
    <source>
        <dbReference type="ARBA" id="ARBA00003618"/>
    </source>
</evidence>
<dbReference type="GO" id="GO:0005524">
    <property type="term" value="F:ATP binding"/>
    <property type="evidence" value="ECO:0007669"/>
    <property type="project" value="UniProtKB-KW"/>
</dbReference>
<evidence type="ECO:0000256" key="6">
    <source>
        <dbReference type="ARBA" id="ARBA00022840"/>
    </source>
</evidence>
<comment type="function">
    <text evidence="1 9">May be involved in recombinational repair of damaged DNA.</text>
</comment>
<keyword evidence="12" id="KW-1185">Reference proteome</keyword>
<comment type="similarity">
    <text evidence="2 9">Belongs to the RecN family.</text>
</comment>
<evidence type="ECO:0000256" key="2">
    <source>
        <dbReference type="ARBA" id="ARBA00009441"/>
    </source>
</evidence>
<dbReference type="Proteomes" id="UP000620133">
    <property type="component" value="Chromosome"/>
</dbReference>
<evidence type="ECO:0000259" key="10">
    <source>
        <dbReference type="Pfam" id="PF02463"/>
    </source>
</evidence>
<dbReference type="RefSeq" id="WP_176238956.1">
    <property type="nucleotide sequence ID" value="NZ_AP024412.1"/>
</dbReference>
<gene>
    <name evidence="11" type="ORF">MPAN_011140</name>
</gene>
<evidence type="ECO:0000256" key="8">
    <source>
        <dbReference type="ARBA" id="ARBA00033408"/>
    </source>
</evidence>
<evidence type="ECO:0000256" key="7">
    <source>
        <dbReference type="ARBA" id="ARBA00023204"/>
    </source>
</evidence>
<evidence type="ECO:0000256" key="5">
    <source>
        <dbReference type="ARBA" id="ARBA00022763"/>
    </source>
</evidence>
<dbReference type="AlphaFoldDB" id="A0A7U9TJU2"/>
<evidence type="ECO:0000313" key="12">
    <source>
        <dbReference type="Proteomes" id="UP000620133"/>
    </source>
</evidence>
<evidence type="ECO:0000256" key="4">
    <source>
        <dbReference type="ARBA" id="ARBA00022741"/>
    </source>
</evidence>
<dbReference type="GO" id="GO:0006281">
    <property type="term" value="P:DNA repair"/>
    <property type="evidence" value="ECO:0007669"/>
    <property type="project" value="UniProtKB-KW"/>
</dbReference>
<dbReference type="KEGG" id="manr:MPAN_011140"/>
<dbReference type="PANTHER" id="PTHR11059:SF0">
    <property type="entry name" value="DNA REPAIR PROTEIN RECN"/>
    <property type="match status" value="1"/>
</dbReference>
<dbReference type="SUPFAM" id="SSF52540">
    <property type="entry name" value="P-loop containing nucleoside triphosphate hydrolases"/>
    <property type="match status" value="2"/>
</dbReference>
<dbReference type="Gene3D" id="3.40.50.300">
    <property type="entry name" value="P-loop containing nucleotide triphosphate hydrolases"/>
    <property type="match status" value="2"/>
</dbReference>
<dbReference type="InterPro" id="IPR027417">
    <property type="entry name" value="P-loop_NTPase"/>
</dbReference>
<dbReference type="GO" id="GO:0006310">
    <property type="term" value="P:DNA recombination"/>
    <property type="evidence" value="ECO:0007669"/>
    <property type="project" value="InterPro"/>
</dbReference>
<keyword evidence="4" id="KW-0547">Nucleotide-binding</keyword>
<evidence type="ECO:0000256" key="9">
    <source>
        <dbReference type="PIRNR" id="PIRNR003128"/>
    </source>
</evidence>
<dbReference type="InterPro" id="IPR003395">
    <property type="entry name" value="RecF/RecN/SMC_N"/>
</dbReference>
<name>A0A7U9TJU2_9MOLU</name>
<dbReference type="GO" id="GO:0043590">
    <property type="term" value="C:bacterial nucleoid"/>
    <property type="evidence" value="ECO:0007669"/>
    <property type="project" value="TreeGrafter"/>
</dbReference>
<keyword evidence="7 9" id="KW-0234">DNA repair</keyword>
<dbReference type="CDD" id="cd03241">
    <property type="entry name" value="ABC_RecN"/>
    <property type="match status" value="1"/>
</dbReference>
<dbReference type="Pfam" id="PF02463">
    <property type="entry name" value="SMC_N"/>
    <property type="match status" value="1"/>
</dbReference>
<keyword evidence="6" id="KW-0067">ATP-binding</keyword>
<protein>
    <recommendedName>
        <fullName evidence="3 9">DNA repair protein RecN</fullName>
    </recommendedName>
    <alternativeName>
        <fullName evidence="8 9">Recombination protein N</fullName>
    </alternativeName>
</protein>
<reference evidence="11" key="1">
    <citation type="submission" date="2021-01" db="EMBL/GenBank/DDBJ databases">
        <title>Draft genome sequence of Acholeplasmataceae bacterium strain Mahy22.</title>
        <authorList>
            <person name="Watanabe M."/>
            <person name="Kojima H."/>
            <person name="Fukui M."/>
        </authorList>
    </citation>
    <scope>NUCLEOTIDE SEQUENCE</scope>
    <source>
        <strain evidence="11">Mahy22</strain>
    </source>
</reference>
<dbReference type="PIRSF" id="PIRSF003128">
    <property type="entry name" value="RecN"/>
    <property type="match status" value="1"/>
</dbReference>
<feature type="domain" description="RecF/RecN/SMC N-terminal" evidence="10">
    <location>
        <begin position="1"/>
        <end position="506"/>
    </location>
</feature>
<dbReference type="NCBIfam" id="TIGR00634">
    <property type="entry name" value="recN"/>
    <property type="match status" value="1"/>
</dbReference>
<sequence length="549" mass="64063">MIRSLKVSHFALIEDLEITFDDGLTALTGETGAGKTIILESLHLLFGKRSDQTMIRYGEQKAVVIGEFELTTYQQELLGLNQFITVRRDVDASGRHQMKINDETVTLNKLREIMLTLGDIHQQNDSMTLFDKSYYLSFIDQVDQHKIDEILNAYLIKRSNYIDKKSEFTKLKNKKQESVEKQSFLEYQIKELDAYQLIPDEKQNLEEELNKLKNYDKIMNQFHEAYEYLDGEAHQIDHIYEAALSLEKIKDIDQAYHDMFDRLSSSYYEIDDVKSILYQQIENLDFDQEHFNFMQQRHYDLEKIEQKYQKDINDLIDYTHEIKKELLMITDFDQYLKEAQKEVDDAFDKAFEVGLKLSNLRKKLAKKLASEMIEELKDLDLDKSIFDIIFDPIDKLETQLLESGLDQVEFMISLNEGEPVKPLAKVASGGERARFMFALKSVYAKANRLSMLVLDEIDIGISGRTAAKVAQKMKDLSKNMQLIVITHLPQVAAKADHHYGIHKIKENQRMVTHINRLDMNERIEMIALMLSDEKLSHFAIEQAKMLLNH</sequence>
<dbReference type="InterPro" id="IPR004604">
    <property type="entry name" value="DNA_recomb/repair_RecN"/>
</dbReference>
<accession>A0A7U9TJU2</accession>
<proteinExistence type="inferred from homology"/>
<evidence type="ECO:0000256" key="3">
    <source>
        <dbReference type="ARBA" id="ARBA00021315"/>
    </source>
</evidence>
<dbReference type="GO" id="GO:0009432">
    <property type="term" value="P:SOS response"/>
    <property type="evidence" value="ECO:0007669"/>
    <property type="project" value="TreeGrafter"/>
</dbReference>
<keyword evidence="5 9" id="KW-0227">DNA damage</keyword>
<organism evidence="11 12">
    <name type="scientific">Mariniplasma anaerobium</name>
    <dbReference type="NCBI Taxonomy" id="2735436"/>
    <lineage>
        <taxon>Bacteria</taxon>
        <taxon>Bacillati</taxon>
        <taxon>Mycoplasmatota</taxon>
        <taxon>Mollicutes</taxon>
        <taxon>Acholeplasmatales</taxon>
        <taxon>Acholeplasmataceae</taxon>
        <taxon>Mariniplasma</taxon>
    </lineage>
</organism>
<evidence type="ECO:0000313" key="11">
    <source>
        <dbReference type="EMBL" id="BCR36221.1"/>
    </source>
</evidence>
<dbReference type="EMBL" id="AP024412">
    <property type="protein sequence ID" value="BCR36221.1"/>
    <property type="molecule type" value="Genomic_DNA"/>
</dbReference>